<dbReference type="CDD" id="cd12249">
    <property type="entry name" value="RRM1_hnRNPR_like"/>
    <property type="match status" value="1"/>
</dbReference>
<dbReference type="SUPFAM" id="SSF54928">
    <property type="entry name" value="RNA-binding domain, RBD"/>
    <property type="match status" value="2"/>
</dbReference>
<feature type="domain" description="RRM" evidence="6">
    <location>
        <begin position="166"/>
        <end position="249"/>
    </location>
</feature>
<dbReference type="CDD" id="cd12250">
    <property type="entry name" value="RRM2_hnRNPR_like"/>
    <property type="match status" value="1"/>
</dbReference>
<evidence type="ECO:0000256" key="1">
    <source>
        <dbReference type="ARBA" id="ARBA00004496"/>
    </source>
</evidence>
<gene>
    <name evidence="7" type="ORF">TBIB3V08_LOCUS7178</name>
</gene>
<dbReference type="InterPro" id="IPR035979">
    <property type="entry name" value="RBD_domain_sf"/>
</dbReference>
<dbReference type="InterPro" id="IPR000504">
    <property type="entry name" value="RRM_dom"/>
</dbReference>
<dbReference type="AlphaFoldDB" id="A0A7R9F0J7"/>
<sequence>MSTERSCEFELPLYPGSIPNESQHNRIMALMNRTGSAVMWWRFEGEIPGLEWGTHAAGGYTITQVNGQRIYGPPPDWTGPPPPKGCEVFVGKLPRGIYEDVIIPLFEQIGRIYQVRLLMDFSGTNRGYCFVHFTSPEDARMAIFKMDGYEICKGRFLGVVKSIDNCRLFVGGVPKTRTKEEITEEISRHVEGVIETILYNSVVNKRINRGFAFVEFESHRAAAVARRKFMTGKYLLWNQTEISVDWAEPEREVDARVMSKVRVLYMRNILLQTSEKRIQSAIEEVVESKMIERIKKMRDFAFIHFADRKSAEAAKIYWHSKYYRPADYLFKLKQNIWNNLSVRNDKRLPRSSYTLMQKVVFYF</sequence>
<dbReference type="NCBIfam" id="TIGR01648">
    <property type="entry name" value="hnRNP-R-Q"/>
    <property type="match status" value="1"/>
</dbReference>
<proteinExistence type="predicted"/>
<dbReference type="SMART" id="SM00360">
    <property type="entry name" value="RRM"/>
    <property type="match status" value="3"/>
</dbReference>
<protein>
    <recommendedName>
        <fullName evidence="6">RRM domain-containing protein</fullName>
    </recommendedName>
</protein>
<evidence type="ECO:0000313" key="7">
    <source>
        <dbReference type="EMBL" id="CAD7444812.1"/>
    </source>
</evidence>
<evidence type="ECO:0000256" key="2">
    <source>
        <dbReference type="ARBA" id="ARBA00022490"/>
    </source>
</evidence>
<evidence type="ECO:0000256" key="3">
    <source>
        <dbReference type="ARBA" id="ARBA00022737"/>
    </source>
</evidence>
<organism evidence="7">
    <name type="scientific">Timema bartmani</name>
    <dbReference type="NCBI Taxonomy" id="61472"/>
    <lineage>
        <taxon>Eukaryota</taxon>
        <taxon>Metazoa</taxon>
        <taxon>Ecdysozoa</taxon>
        <taxon>Arthropoda</taxon>
        <taxon>Hexapoda</taxon>
        <taxon>Insecta</taxon>
        <taxon>Pterygota</taxon>
        <taxon>Neoptera</taxon>
        <taxon>Polyneoptera</taxon>
        <taxon>Phasmatodea</taxon>
        <taxon>Timematodea</taxon>
        <taxon>Timematoidea</taxon>
        <taxon>Timematidae</taxon>
        <taxon>Timema</taxon>
    </lineage>
</organism>
<reference evidence="7" key="1">
    <citation type="submission" date="2020-11" db="EMBL/GenBank/DDBJ databases">
        <authorList>
            <person name="Tran Van P."/>
        </authorList>
    </citation>
    <scope>NUCLEOTIDE SEQUENCE</scope>
</reference>
<evidence type="ECO:0000256" key="5">
    <source>
        <dbReference type="PROSITE-ProRule" id="PRU00176"/>
    </source>
</evidence>
<dbReference type="PROSITE" id="PS50102">
    <property type="entry name" value="RRM"/>
    <property type="match status" value="2"/>
</dbReference>
<dbReference type="Gene3D" id="3.30.70.330">
    <property type="match status" value="3"/>
</dbReference>
<feature type="domain" description="RRM" evidence="6">
    <location>
        <begin position="86"/>
        <end position="164"/>
    </location>
</feature>
<evidence type="ECO:0000256" key="4">
    <source>
        <dbReference type="ARBA" id="ARBA00022884"/>
    </source>
</evidence>
<dbReference type="FunFam" id="3.30.70.330:FF:000022">
    <property type="entry name" value="APOBEC1 complementation factor isoform X1"/>
    <property type="match status" value="1"/>
</dbReference>
<dbReference type="EMBL" id="OD566883">
    <property type="protein sequence ID" value="CAD7444812.1"/>
    <property type="molecule type" value="Genomic_DNA"/>
</dbReference>
<accession>A0A7R9F0J7</accession>
<comment type="subcellular location">
    <subcellularLocation>
        <location evidence="1">Cytoplasm</location>
    </subcellularLocation>
</comment>
<dbReference type="GO" id="GO:0005737">
    <property type="term" value="C:cytoplasm"/>
    <property type="evidence" value="ECO:0007669"/>
    <property type="project" value="UniProtKB-SubCell"/>
</dbReference>
<keyword evidence="4 5" id="KW-0694">RNA-binding</keyword>
<name>A0A7R9F0J7_9NEOP</name>
<evidence type="ECO:0000259" key="6">
    <source>
        <dbReference type="PROSITE" id="PS50102"/>
    </source>
</evidence>
<dbReference type="Pfam" id="PF00076">
    <property type="entry name" value="RRM_1"/>
    <property type="match status" value="2"/>
</dbReference>
<dbReference type="GO" id="GO:0003723">
    <property type="term" value="F:RNA binding"/>
    <property type="evidence" value="ECO:0007669"/>
    <property type="project" value="UniProtKB-UniRule"/>
</dbReference>
<dbReference type="PANTHER" id="PTHR21245">
    <property type="entry name" value="HETEROGENEOUS NUCLEAR RIBONUCLEOPROTEIN"/>
    <property type="match status" value="1"/>
</dbReference>
<keyword evidence="2" id="KW-0963">Cytoplasm</keyword>
<dbReference type="InterPro" id="IPR012677">
    <property type="entry name" value="Nucleotide-bd_a/b_plait_sf"/>
</dbReference>
<dbReference type="InterPro" id="IPR006535">
    <property type="entry name" value="HnRNP_R/Q_splicing_fac"/>
</dbReference>
<keyword evidence="3" id="KW-0677">Repeat</keyword>